<feature type="transmembrane region" description="Helical" evidence="1">
    <location>
        <begin position="66"/>
        <end position="85"/>
    </location>
</feature>
<feature type="transmembrane region" description="Helical" evidence="1">
    <location>
        <begin position="223"/>
        <end position="241"/>
    </location>
</feature>
<reference evidence="2" key="1">
    <citation type="submission" date="2021-03" db="EMBL/GenBank/DDBJ databases">
        <authorList>
            <person name="Kim M.K."/>
        </authorList>
    </citation>
    <scope>NUCLEOTIDE SEQUENCE</scope>
    <source>
        <strain evidence="2">BT186</strain>
    </source>
</reference>
<feature type="transmembrane region" description="Helical" evidence="1">
    <location>
        <begin position="381"/>
        <end position="400"/>
    </location>
</feature>
<feature type="transmembrane region" description="Helical" evidence="1">
    <location>
        <begin position="406"/>
        <end position="424"/>
    </location>
</feature>
<feature type="transmembrane region" description="Helical" evidence="1">
    <location>
        <begin position="459"/>
        <end position="477"/>
    </location>
</feature>
<evidence type="ECO:0008006" key="4">
    <source>
        <dbReference type="Google" id="ProtNLM"/>
    </source>
</evidence>
<keyword evidence="3" id="KW-1185">Reference proteome</keyword>
<evidence type="ECO:0000256" key="1">
    <source>
        <dbReference type="SAM" id="Phobius"/>
    </source>
</evidence>
<gene>
    <name evidence="2" type="ORF">J0X19_11420</name>
</gene>
<accession>A0A939JAX1</accession>
<feature type="transmembrane region" description="Helical" evidence="1">
    <location>
        <begin position="247"/>
        <end position="265"/>
    </location>
</feature>
<feature type="transmembrane region" description="Helical" evidence="1">
    <location>
        <begin position="319"/>
        <end position="340"/>
    </location>
</feature>
<dbReference type="Proteomes" id="UP000664144">
    <property type="component" value="Unassembled WGS sequence"/>
</dbReference>
<feature type="transmembrane region" description="Helical" evidence="1">
    <location>
        <begin position="194"/>
        <end position="216"/>
    </location>
</feature>
<dbReference type="RefSeq" id="WP_206984487.1">
    <property type="nucleotide sequence ID" value="NZ_JAFLQZ010000006.1"/>
</dbReference>
<evidence type="ECO:0000313" key="3">
    <source>
        <dbReference type="Proteomes" id="UP000664144"/>
    </source>
</evidence>
<keyword evidence="1" id="KW-0812">Transmembrane</keyword>
<keyword evidence="1" id="KW-1133">Transmembrane helix</keyword>
<feature type="transmembrane region" description="Helical" evidence="1">
    <location>
        <begin position="433"/>
        <end position="453"/>
    </location>
</feature>
<sequence>MPAPSAISFRFFVAFGLLCMLAGSGFLLLIFGPTSYAQVQELGRHTYHEGGYRYLPLAVTPSSYQLLRYGLVAVALGSFGGLVALSSNHTTAFRREAQLFRQECYQAWVTLGSVWQQLPRLEKLIACGLLALILAVRVWYLINYVLGTDEVASYDYFVRPGLLTISCFYPIPNNHLLFNFTCWPLTFFTDNTRLVMRLPTFAASMAGTTFGYLLLLRWSNFRVATLATGLFSLLPLSLYYAVAGRGYFLQLTLLLLAFFAALAVLRSRTYQRLGWAVFIATSILGFYAIPTFLYPFVSLALGLLLGLGWQRRWAELRQLALASCIVGVVTALLYWPVICVSGLQQLIGNRYVATMSDTAFWPQYLKYLRILADMLAGNGRVGMVAGGGLLVLGPVCIWLLPRPRQLLAMLAWLLLLLPLPLMAFQQVQVPARALLYTSFLGCVLGSLVATFFLDRLRLPARWQLALGLLVVAAYGGYQFRRQLAPHQDEVREHNQMQAAYAWLTQQSNPRVLLAAPDYELYFRHYTQQEHRPMLLHTTPAPGQVYNFTVQRQGADSLPAWALPPFYFPVYRNNFVVIYARARN</sequence>
<feature type="transmembrane region" description="Helical" evidence="1">
    <location>
        <begin position="277"/>
        <end position="307"/>
    </location>
</feature>
<proteinExistence type="predicted"/>
<feature type="transmembrane region" description="Helical" evidence="1">
    <location>
        <begin position="12"/>
        <end position="32"/>
    </location>
</feature>
<comment type="caution">
    <text evidence="2">The sequence shown here is derived from an EMBL/GenBank/DDBJ whole genome shotgun (WGS) entry which is preliminary data.</text>
</comment>
<organism evidence="2 3">
    <name type="scientific">Hymenobacter telluris</name>
    <dbReference type="NCBI Taxonomy" id="2816474"/>
    <lineage>
        <taxon>Bacteria</taxon>
        <taxon>Pseudomonadati</taxon>
        <taxon>Bacteroidota</taxon>
        <taxon>Cytophagia</taxon>
        <taxon>Cytophagales</taxon>
        <taxon>Hymenobacteraceae</taxon>
        <taxon>Hymenobacter</taxon>
    </lineage>
</organism>
<name>A0A939JAX1_9BACT</name>
<dbReference type="AlphaFoldDB" id="A0A939JAX1"/>
<dbReference type="EMBL" id="JAFLQZ010000006">
    <property type="protein sequence ID" value="MBO0358556.1"/>
    <property type="molecule type" value="Genomic_DNA"/>
</dbReference>
<protein>
    <recommendedName>
        <fullName evidence="4">Glycosyltransferase RgtA/B/C/D-like domain-containing protein</fullName>
    </recommendedName>
</protein>
<feature type="transmembrane region" description="Helical" evidence="1">
    <location>
        <begin position="124"/>
        <end position="142"/>
    </location>
</feature>
<evidence type="ECO:0000313" key="2">
    <source>
        <dbReference type="EMBL" id="MBO0358556.1"/>
    </source>
</evidence>
<keyword evidence="1" id="KW-0472">Membrane</keyword>